<dbReference type="InterPro" id="IPR036259">
    <property type="entry name" value="MFS_trans_sf"/>
</dbReference>
<feature type="transmembrane region" description="Helical" evidence="7">
    <location>
        <begin position="287"/>
        <end position="309"/>
    </location>
</feature>
<feature type="transmembrane region" description="Helical" evidence="7">
    <location>
        <begin position="122"/>
        <end position="142"/>
    </location>
</feature>
<feature type="transmembrane region" description="Helical" evidence="7">
    <location>
        <begin position="324"/>
        <end position="348"/>
    </location>
</feature>
<feature type="transmembrane region" description="Helical" evidence="7">
    <location>
        <begin position="151"/>
        <end position="170"/>
    </location>
</feature>
<feature type="transmembrane region" description="Helical" evidence="7">
    <location>
        <begin position="451"/>
        <end position="476"/>
    </location>
</feature>
<evidence type="ECO:0000256" key="6">
    <source>
        <dbReference type="ARBA" id="ARBA00024338"/>
    </source>
</evidence>
<feature type="transmembrane region" description="Helical" evidence="7">
    <location>
        <begin position="209"/>
        <end position="229"/>
    </location>
</feature>
<feature type="transmembrane region" description="Helical" evidence="7">
    <location>
        <begin position="387"/>
        <end position="407"/>
    </location>
</feature>
<feature type="transmembrane region" description="Helical" evidence="7">
    <location>
        <begin position="176"/>
        <end position="197"/>
    </location>
</feature>
<dbReference type="PANTHER" id="PTHR23505">
    <property type="entry name" value="SPINSTER"/>
    <property type="match status" value="1"/>
</dbReference>
<dbReference type="EnsemblMetazoa" id="XM_003727860">
    <property type="protein sequence ID" value="XP_003727908"/>
    <property type="gene ID" value="LOC100890746"/>
</dbReference>
<evidence type="ECO:0000256" key="1">
    <source>
        <dbReference type="ARBA" id="ARBA00004141"/>
    </source>
</evidence>
<dbReference type="GeneID" id="100890746"/>
<comment type="subcellular location">
    <subcellularLocation>
        <location evidence="1">Membrane</location>
        <topology evidence="1">Multi-pass membrane protein</topology>
    </subcellularLocation>
</comment>
<keyword evidence="10" id="KW-1185">Reference proteome</keyword>
<dbReference type="AlphaFoldDB" id="A0A7M7LPH9"/>
<evidence type="ECO:0000313" key="10">
    <source>
        <dbReference type="Proteomes" id="UP000007110"/>
    </source>
</evidence>
<dbReference type="InterPro" id="IPR044770">
    <property type="entry name" value="MFS_spinster-like"/>
</dbReference>
<name>A0A7M7LPH9_STRPU</name>
<evidence type="ECO:0000256" key="4">
    <source>
        <dbReference type="ARBA" id="ARBA00022989"/>
    </source>
</evidence>
<dbReference type="OrthoDB" id="2962993at2759"/>
<organism evidence="9 10">
    <name type="scientific">Strongylocentrotus purpuratus</name>
    <name type="common">Purple sea urchin</name>
    <dbReference type="NCBI Taxonomy" id="7668"/>
    <lineage>
        <taxon>Eukaryota</taxon>
        <taxon>Metazoa</taxon>
        <taxon>Echinodermata</taxon>
        <taxon>Eleutherozoa</taxon>
        <taxon>Echinozoa</taxon>
        <taxon>Echinoidea</taxon>
        <taxon>Euechinoidea</taxon>
        <taxon>Echinacea</taxon>
        <taxon>Camarodonta</taxon>
        <taxon>Echinidea</taxon>
        <taxon>Strongylocentrotidae</taxon>
        <taxon>Strongylocentrotus</taxon>
    </lineage>
</organism>
<dbReference type="Pfam" id="PF07690">
    <property type="entry name" value="MFS_1"/>
    <property type="match status" value="1"/>
</dbReference>
<reference evidence="9" key="2">
    <citation type="submission" date="2021-01" db="UniProtKB">
        <authorList>
            <consortium name="EnsemblMetazoa"/>
        </authorList>
    </citation>
    <scope>IDENTIFICATION</scope>
</reference>
<feature type="transmembrane region" description="Helical" evidence="7">
    <location>
        <begin position="360"/>
        <end position="381"/>
    </location>
</feature>
<dbReference type="RefSeq" id="XP_003727908.2">
    <property type="nucleotide sequence ID" value="XM_003727860.3"/>
</dbReference>
<evidence type="ECO:0000256" key="2">
    <source>
        <dbReference type="ARBA" id="ARBA00022448"/>
    </source>
</evidence>
<dbReference type="OMA" id="ETECRVI"/>
<sequence>MDGSEELLLIRRTETGETDGTIVRLRWRVYGLAIITLLNAMNFTQQYLIIVTIFGMANEMKFGETECRVINETAARDYIGDLNMTGEKLCAEPGRCSENSTMFLPDVCGIQYTGLGTLYDVLAGPIYLIIQGVAAVPLVGLIQSFSLRPPFAIGIITVLWTLCTLITGFVKDYWAVALLRFLYGIFSGPFLPLALGYLTHIFQTEVHTLAFGIGQYGNIAGYGISYLFILVSDSIGWRWCYISCGSAGLILAVASCFMVNPTGPHHQDKKNTLMPSWKEHRASLRQIIWSLMLCIVLAQTARIAGMYVVSFNLTVYLAEYFPEFNVIVIGLVTIVIGFPGCIFGGWVCDRLRKVSGIHGRLSLALLLMVLALVFGVLIFQTSLTSLVVLYGLMLFVSDWVYVIILSVISDLTPLECKIVVFAINYFFNHSVAGAINLLVTPLASATSFRSAITLLTGTLFGACFILLLLSFGCMYIKKIKSGQEANQNIGKGGGADVTEKTPLKYSYNGEDKATL</sequence>
<dbReference type="Proteomes" id="UP000007110">
    <property type="component" value="Unassembled WGS sequence"/>
</dbReference>
<evidence type="ECO:0000256" key="7">
    <source>
        <dbReference type="SAM" id="Phobius"/>
    </source>
</evidence>
<protein>
    <recommendedName>
        <fullName evidence="8">Major facilitator superfamily (MFS) profile domain-containing protein</fullName>
    </recommendedName>
</protein>
<reference evidence="10" key="1">
    <citation type="submission" date="2015-02" db="EMBL/GenBank/DDBJ databases">
        <title>Genome sequencing for Strongylocentrotus purpuratus.</title>
        <authorList>
            <person name="Murali S."/>
            <person name="Liu Y."/>
            <person name="Vee V."/>
            <person name="English A."/>
            <person name="Wang M."/>
            <person name="Skinner E."/>
            <person name="Han Y."/>
            <person name="Muzny D.M."/>
            <person name="Worley K.C."/>
            <person name="Gibbs R.A."/>
        </authorList>
    </citation>
    <scope>NUCLEOTIDE SEQUENCE</scope>
</reference>
<keyword evidence="5 7" id="KW-0472">Membrane</keyword>
<dbReference type="KEGG" id="spu:100890746"/>
<dbReference type="InParanoid" id="A0A7M7LPH9"/>
<dbReference type="GO" id="GO:0016020">
    <property type="term" value="C:membrane"/>
    <property type="evidence" value="ECO:0000318"/>
    <property type="project" value="GO_Central"/>
</dbReference>
<evidence type="ECO:0000259" key="8">
    <source>
        <dbReference type="PROSITE" id="PS50850"/>
    </source>
</evidence>
<evidence type="ECO:0000256" key="3">
    <source>
        <dbReference type="ARBA" id="ARBA00022692"/>
    </source>
</evidence>
<dbReference type="PROSITE" id="PS50850">
    <property type="entry name" value="MFS"/>
    <property type="match status" value="1"/>
</dbReference>
<dbReference type="Gene3D" id="1.20.1250.20">
    <property type="entry name" value="MFS general substrate transporter like domains"/>
    <property type="match status" value="1"/>
</dbReference>
<dbReference type="InterPro" id="IPR020846">
    <property type="entry name" value="MFS_dom"/>
</dbReference>
<keyword evidence="3 7" id="KW-0812">Transmembrane</keyword>
<dbReference type="PANTHER" id="PTHR23505:SF79">
    <property type="entry name" value="PROTEIN SPINSTER"/>
    <property type="match status" value="1"/>
</dbReference>
<feature type="domain" description="Major facilitator superfamily (MFS) profile" evidence="8">
    <location>
        <begin position="47"/>
        <end position="480"/>
    </location>
</feature>
<dbReference type="InterPro" id="IPR011701">
    <property type="entry name" value="MFS"/>
</dbReference>
<evidence type="ECO:0000313" key="9">
    <source>
        <dbReference type="EnsemblMetazoa" id="XP_003727908"/>
    </source>
</evidence>
<feature type="transmembrane region" description="Helical" evidence="7">
    <location>
        <begin position="235"/>
        <end position="260"/>
    </location>
</feature>
<keyword evidence="4 7" id="KW-1133">Transmembrane helix</keyword>
<accession>A0A7M7LPH9</accession>
<proteinExistence type="inferred from homology"/>
<evidence type="ECO:0000256" key="5">
    <source>
        <dbReference type="ARBA" id="ARBA00023136"/>
    </source>
</evidence>
<dbReference type="GO" id="GO:0022857">
    <property type="term" value="F:transmembrane transporter activity"/>
    <property type="evidence" value="ECO:0000318"/>
    <property type="project" value="GO_Central"/>
</dbReference>
<feature type="transmembrane region" description="Helical" evidence="7">
    <location>
        <begin position="419"/>
        <end position="439"/>
    </location>
</feature>
<keyword evidence="2" id="KW-0813">Transport</keyword>
<dbReference type="SUPFAM" id="SSF103473">
    <property type="entry name" value="MFS general substrate transporter"/>
    <property type="match status" value="1"/>
</dbReference>
<comment type="similarity">
    <text evidence="6">Belongs to the major facilitator superfamily. Spinster (TC 2.A.1.49) family.</text>
</comment>
<feature type="transmembrane region" description="Helical" evidence="7">
    <location>
        <begin position="29"/>
        <end position="54"/>
    </location>
</feature>